<feature type="region of interest" description="Disordered" evidence="4">
    <location>
        <begin position="859"/>
        <end position="1011"/>
    </location>
</feature>
<comment type="similarity">
    <text evidence="1">Belongs to the peptidase C19 family.</text>
</comment>
<dbReference type="PROSITE" id="PS50235">
    <property type="entry name" value="USP_3"/>
    <property type="match status" value="1"/>
</dbReference>
<sequence length="1347" mass="147781">MWPDSRVADSGNSAYSGNIVARFGLMRPFDQAETANTAFGEAANTLRKRGSVLWHLDIFRRSFRQLTTHKCMEDSCIFCALKCSLSAALQCPDRHADAPEPTTGGRHRRTAWQHGGLYPPNPEPAGLRETGSIFAQFQFSSEKVLPSDALRSALAKTFQDEQRFQLGIMDDAAECFENLLMRIHFHISDETQEDICTAKHCIPHQKFAMTLFEQCVCNSCGATSDPLPFIQMVHYISTTSLCNQAVRMLECREKPTPDMFGELLRTASTMGDLRNCPSNCGEMLRIRRVLMNSPEIITIGLVWDSENSDLAEDVIHSLGTCLRLGDLFFRVTDDRAKQSELYLVGMVCYYGKHYSTFFFQTKIRKWMYFDDAHVKEIGPKWKDVVSRCIKGHYQPLLLLYADPRGTPVALQDMPTHLDLHHCSKAGYDSEDSGREPSISSDTRTDSSADSYTHRRPHPHHESMASRFSSDSQGTVVCYPDDDKGSQSSMDTAGETLKNPQTPRSTPKPCSSGRLRDFKDPGPMVHSRPLSSSSSSGVGSSEPGARAHDWEDESTSSESKSSSSGGRYRPAWRPRREALNIDSIFSRERPWPAGNGPLGAAALPEDAGAQGEGTGLGVGPGAGAGGLPAPGAGVTERPPPPPPLRGLDPPPRLIQRMESGYESSERNSNSPISMDMPLAEANRATSHRDAGVKKPLTPVPSWRSVPKSKSSSAILQDNRKPTPSWNSSHLNLAGEGRSELDELQEEVARRARQQELQREREKEREVAMGFNPRPSKYMDLDELQHQGMGDSFERCLAEADSLLEQSLRLEQGSDLAGALCVCNQAVSKLRLAMHEGRTHTHSRTMAAETKLQKCMRRVRGLQQRMQPQPSQQEPSRPQGPPSEQPGSVQILLTTNKEGDWEVDRDTTLGPPSPLHVKPLSPCRNSLPDPPSHVPSSCPPLPEEPQRNPGDHPPLSPPKWRDLSNIVQTSGPRIRPVHKNNAASLPTLPLDCRGLRGSPDQSSHPLPHPRSHPYNARVPAKSWHVTHGTTVAPHHLLLPPTQRRGGPGLAPPTPTRYWSSWSLDRPDSVVAAFRTPPDCFARSRLDRLRPPTPSMPGHPSPPHGTTGPGTPAPGEGQGGSIGRYYNSQHAPGRGRTSPEEELSELDSLYQASLQAGPRLPRAPQGASSPAGRPGPAMAHSRPPGTAPLGRSRTPTAEIEKTVYRAPGCASTADYQHMATSGWGPWDGEEEPYSAENLRRVARSLSGTAIGTQRQQLAVSRSFLWAAPIFSPTSHPPTIFLCWLPIPSTTTTTFTYITTLSCHHLCLCSRPGLPGGGLPGHPQEVTRRPPSFWLCLTGVKLSPAKSSMFE</sequence>
<evidence type="ECO:0000256" key="2">
    <source>
        <dbReference type="ARBA" id="ARBA00022786"/>
    </source>
</evidence>
<dbReference type="InterPro" id="IPR052398">
    <property type="entry name" value="Ubiquitin_hydrolase_53/54"/>
</dbReference>
<evidence type="ECO:0000256" key="4">
    <source>
        <dbReference type="SAM" id="MobiDB-lite"/>
    </source>
</evidence>
<feature type="compositionally biased region" description="Low complexity" evidence="4">
    <location>
        <begin position="590"/>
        <end position="603"/>
    </location>
</feature>
<feature type="compositionally biased region" description="Low complexity" evidence="4">
    <location>
        <begin position="698"/>
        <end position="711"/>
    </location>
</feature>
<feature type="compositionally biased region" description="Low complexity" evidence="4">
    <location>
        <begin position="861"/>
        <end position="875"/>
    </location>
</feature>
<feature type="domain" description="USP" evidence="5">
    <location>
        <begin position="70"/>
        <end position="403"/>
    </location>
</feature>
<dbReference type="Gene3D" id="3.90.70.10">
    <property type="entry name" value="Cysteine proteinases"/>
    <property type="match status" value="1"/>
</dbReference>
<feature type="compositionally biased region" description="Basic and acidic residues" evidence="4">
    <location>
        <begin position="895"/>
        <end position="905"/>
    </location>
</feature>
<protein>
    <recommendedName>
        <fullName evidence="5">USP domain-containing protein</fullName>
    </recommendedName>
</protein>
<feature type="compositionally biased region" description="Low complexity" evidence="4">
    <location>
        <begin position="437"/>
        <end position="450"/>
    </location>
</feature>
<feature type="region of interest" description="Disordered" evidence="4">
    <location>
        <begin position="424"/>
        <end position="731"/>
    </location>
</feature>
<feature type="region of interest" description="Disordered" evidence="4">
    <location>
        <begin position="95"/>
        <end position="114"/>
    </location>
</feature>
<feature type="region of interest" description="Disordered" evidence="4">
    <location>
        <begin position="1079"/>
        <end position="1141"/>
    </location>
</feature>
<feature type="compositionally biased region" description="Low complexity" evidence="4">
    <location>
        <begin position="530"/>
        <end position="540"/>
    </location>
</feature>
<accession>A0A9Q1I5R8</accession>
<evidence type="ECO:0000259" key="5">
    <source>
        <dbReference type="PROSITE" id="PS50235"/>
    </source>
</evidence>
<keyword evidence="7" id="KW-1185">Reference proteome</keyword>
<feature type="compositionally biased region" description="Polar residues" evidence="4">
    <location>
        <begin position="497"/>
        <end position="508"/>
    </location>
</feature>
<evidence type="ECO:0000256" key="1">
    <source>
        <dbReference type="ARBA" id="ARBA00009085"/>
    </source>
</evidence>
<feature type="compositionally biased region" description="Pro residues" evidence="4">
    <location>
        <begin position="926"/>
        <end position="941"/>
    </location>
</feature>
<feature type="compositionally biased region" description="Polar residues" evidence="4">
    <location>
        <begin position="720"/>
        <end position="729"/>
    </location>
</feature>
<dbReference type="Proteomes" id="UP001152803">
    <property type="component" value="Unassembled WGS sequence"/>
</dbReference>
<dbReference type="SUPFAM" id="SSF54001">
    <property type="entry name" value="Cysteine proteinases"/>
    <property type="match status" value="1"/>
</dbReference>
<reference evidence="6" key="1">
    <citation type="journal article" date="2023" name="Science">
        <title>Genome structures resolve the early diversification of teleost fishes.</title>
        <authorList>
            <person name="Parey E."/>
            <person name="Louis A."/>
            <person name="Montfort J."/>
            <person name="Bouchez O."/>
            <person name="Roques C."/>
            <person name="Iampietro C."/>
            <person name="Lluch J."/>
            <person name="Castinel A."/>
            <person name="Donnadieu C."/>
            <person name="Desvignes T."/>
            <person name="Floi Bucao C."/>
            <person name="Jouanno E."/>
            <person name="Wen M."/>
            <person name="Mejri S."/>
            <person name="Dirks R."/>
            <person name="Jansen H."/>
            <person name="Henkel C."/>
            <person name="Chen W.J."/>
            <person name="Zahm M."/>
            <person name="Cabau C."/>
            <person name="Klopp C."/>
            <person name="Thompson A.W."/>
            <person name="Robinson-Rechavi M."/>
            <person name="Braasch I."/>
            <person name="Lecointre G."/>
            <person name="Bobe J."/>
            <person name="Postlethwait J.H."/>
            <person name="Berthelot C."/>
            <person name="Roest Crollius H."/>
            <person name="Guiguen Y."/>
        </authorList>
    </citation>
    <scope>NUCLEOTIDE SEQUENCE</scope>
    <source>
        <strain evidence="6">Concon-B</strain>
    </source>
</reference>
<dbReference type="PANTHER" id="PTHR22975">
    <property type="entry name" value="UBIQUITIN SPECIFIC PROTEINASE"/>
    <property type="match status" value="1"/>
</dbReference>
<feature type="compositionally biased region" description="Low complexity" evidence="4">
    <location>
        <begin position="1101"/>
        <end position="1112"/>
    </location>
</feature>
<feature type="compositionally biased region" description="Gly residues" evidence="4">
    <location>
        <begin position="609"/>
        <end position="627"/>
    </location>
</feature>
<evidence type="ECO:0000313" key="6">
    <source>
        <dbReference type="EMBL" id="KAJ8284652.1"/>
    </source>
</evidence>
<dbReference type="PANTHER" id="PTHR22975:SF5">
    <property type="entry name" value="INACTIVE UBIQUITIN CARBOXYL-TERMINAL HYDROLASE 54"/>
    <property type="match status" value="1"/>
</dbReference>
<dbReference type="InterPro" id="IPR001394">
    <property type="entry name" value="Peptidase_C19_UCH"/>
</dbReference>
<dbReference type="GO" id="GO:0016579">
    <property type="term" value="P:protein deubiquitination"/>
    <property type="evidence" value="ECO:0007669"/>
    <property type="project" value="InterPro"/>
</dbReference>
<keyword evidence="3" id="KW-0378">Hydrolase</keyword>
<dbReference type="InterPro" id="IPR028889">
    <property type="entry name" value="USP"/>
</dbReference>
<dbReference type="CDD" id="cd02257">
    <property type="entry name" value="Peptidase_C19"/>
    <property type="match status" value="1"/>
</dbReference>
<gene>
    <name evidence="6" type="ORF">COCON_G00035020</name>
</gene>
<dbReference type="FunFam" id="3.90.70.10:FF:000041">
    <property type="entry name" value="Inactive ubiquitin carboxyl-terminal hydrolase 53"/>
    <property type="match status" value="1"/>
</dbReference>
<feature type="compositionally biased region" description="Basic and acidic residues" evidence="4">
    <location>
        <begin position="573"/>
        <end position="589"/>
    </location>
</feature>
<organism evidence="6 7">
    <name type="scientific">Conger conger</name>
    <name type="common">Conger eel</name>
    <name type="synonym">Muraena conger</name>
    <dbReference type="NCBI Taxonomy" id="82655"/>
    <lineage>
        <taxon>Eukaryota</taxon>
        <taxon>Metazoa</taxon>
        <taxon>Chordata</taxon>
        <taxon>Craniata</taxon>
        <taxon>Vertebrata</taxon>
        <taxon>Euteleostomi</taxon>
        <taxon>Actinopterygii</taxon>
        <taxon>Neopterygii</taxon>
        <taxon>Teleostei</taxon>
        <taxon>Anguilliformes</taxon>
        <taxon>Congridae</taxon>
        <taxon>Conger</taxon>
    </lineage>
</organism>
<feature type="compositionally biased region" description="Polar residues" evidence="4">
    <location>
        <begin position="465"/>
        <end position="474"/>
    </location>
</feature>
<proteinExistence type="inferred from homology"/>
<dbReference type="OrthoDB" id="205782at2759"/>
<dbReference type="InterPro" id="IPR038765">
    <property type="entry name" value="Papain-like_cys_pep_sf"/>
</dbReference>
<name>A0A9Q1I5R8_CONCO</name>
<feature type="compositionally biased region" description="Pro residues" evidence="4">
    <location>
        <begin position="1088"/>
        <end position="1100"/>
    </location>
</feature>
<keyword evidence="2" id="KW-0833">Ubl conjugation pathway</keyword>
<dbReference type="Pfam" id="PF00443">
    <property type="entry name" value="UCH"/>
    <property type="match status" value="1"/>
</dbReference>
<evidence type="ECO:0000256" key="3">
    <source>
        <dbReference type="ARBA" id="ARBA00022801"/>
    </source>
</evidence>
<dbReference type="GO" id="GO:0004843">
    <property type="term" value="F:cysteine-type deubiquitinase activity"/>
    <property type="evidence" value="ECO:0007669"/>
    <property type="project" value="InterPro"/>
</dbReference>
<feature type="region of interest" description="Disordered" evidence="4">
    <location>
        <begin position="1154"/>
        <end position="1193"/>
    </location>
</feature>
<comment type="caution">
    <text evidence="6">The sequence shown here is derived from an EMBL/GenBank/DDBJ whole genome shotgun (WGS) entry which is preliminary data.</text>
</comment>
<dbReference type="EMBL" id="JAFJMO010000002">
    <property type="protein sequence ID" value="KAJ8284652.1"/>
    <property type="molecule type" value="Genomic_DNA"/>
</dbReference>
<evidence type="ECO:0000313" key="7">
    <source>
        <dbReference type="Proteomes" id="UP001152803"/>
    </source>
</evidence>
<feature type="compositionally biased region" description="Pro residues" evidence="4">
    <location>
        <begin position="636"/>
        <end position="651"/>
    </location>
</feature>